<dbReference type="GO" id="GO:0002188">
    <property type="term" value="P:translation reinitiation"/>
    <property type="evidence" value="ECO:0007669"/>
    <property type="project" value="TreeGrafter"/>
</dbReference>
<dbReference type="GO" id="GO:0043614">
    <property type="term" value="C:multi-eIF complex"/>
    <property type="evidence" value="ECO:0007669"/>
    <property type="project" value="TreeGrafter"/>
</dbReference>
<dbReference type="GO" id="GO:0001732">
    <property type="term" value="P:formation of cytoplasmic translation initiation complex"/>
    <property type="evidence" value="ECO:0007669"/>
    <property type="project" value="TreeGrafter"/>
</dbReference>
<evidence type="ECO:0000259" key="4">
    <source>
        <dbReference type="Pfam" id="PF22591"/>
    </source>
</evidence>
<keyword evidence="2" id="KW-0396">Initiation factor</keyword>
<protein>
    <recommendedName>
        <fullName evidence="4">eIF3a PCI domain-containing protein</fullName>
    </recommendedName>
</protein>
<feature type="domain" description="eIF3a PCI" evidence="4">
    <location>
        <begin position="124"/>
        <end position="209"/>
    </location>
</feature>
<dbReference type="Proteomes" id="UP000316621">
    <property type="component" value="Chromosome 8"/>
</dbReference>
<keyword evidence="1" id="KW-0963">Cytoplasm</keyword>
<dbReference type="Gramene" id="RZC74162">
    <property type="protein sequence ID" value="RZC74162"/>
    <property type="gene ID" value="C5167_049635"/>
</dbReference>
<dbReference type="GO" id="GO:0071540">
    <property type="term" value="C:eukaryotic translation initiation factor 3 complex, eIF3e"/>
    <property type="evidence" value="ECO:0007669"/>
    <property type="project" value="TreeGrafter"/>
</dbReference>
<dbReference type="GO" id="GO:0003729">
    <property type="term" value="F:mRNA binding"/>
    <property type="evidence" value="ECO:0007669"/>
    <property type="project" value="TreeGrafter"/>
</dbReference>
<accession>A0A4Y7KP44</accession>
<sequence>MCKFAESDTGGHEFIKSTWYSLKKLVCFSLWVLVFRFGVTSYSGGEDNDVVNVICGLVGESAIGQAMNLVAPTELCQLYKIYSKVFISVGAFCFVDISNSSTVTDLVNKELHGLTGNFSFFTEEYRIVCQQVNVGSLEEVIKHILHLSTKKTDNEKIQAEALEEALDVDDLEDDKRHGDFMLSYVGGEEGKDRSDHVLVTPWFKFLWET</sequence>
<keyword evidence="6" id="KW-1185">Reference proteome</keyword>
<evidence type="ECO:0000313" key="6">
    <source>
        <dbReference type="Proteomes" id="UP000316621"/>
    </source>
</evidence>
<keyword evidence="3" id="KW-0648">Protein biosynthesis</keyword>
<evidence type="ECO:0000256" key="3">
    <source>
        <dbReference type="ARBA" id="ARBA00022917"/>
    </source>
</evidence>
<dbReference type="PANTHER" id="PTHR14005:SF0">
    <property type="entry name" value="EUKARYOTIC TRANSLATION INITIATION FACTOR 3 SUBUNIT A"/>
    <property type="match status" value="1"/>
</dbReference>
<dbReference type="GO" id="GO:0071541">
    <property type="term" value="C:eukaryotic translation initiation factor 3 complex, eIF3m"/>
    <property type="evidence" value="ECO:0007669"/>
    <property type="project" value="TreeGrafter"/>
</dbReference>
<evidence type="ECO:0000256" key="2">
    <source>
        <dbReference type="ARBA" id="ARBA00022540"/>
    </source>
</evidence>
<reference evidence="5 6" key="1">
    <citation type="journal article" date="2018" name="Science">
        <title>The opium poppy genome and morphinan production.</title>
        <authorList>
            <person name="Guo L."/>
            <person name="Winzer T."/>
            <person name="Yang X."/>
            <person name="Li Y."/>
            <person name="Ning Z."/>
            <person name="He Z."/>
            <person name="Teodor R."/>
            <person name="Lu Y."/>
            <person name="Bowser T.A."/>
            <person name="Graham I.A."/>
            <person name="Ye K."/>
        </authorList>
    </citation>
    <scope>NUCLEOTIDE SEQUENCE [LARGE SCALE GENOMIC DNA]</scope>
    <source>
        <strain evidence="6">cv. HN1</strain>
        <tissue evidence="5">Leaves</tissue>
    </source>
</reference>
<dbReference type="AlphaFoldDB" id="A0A4Y7KP44"/>
<gene>
    <name evidence="5" type="ORF">C5167_049635</name>
</gene>
<dbReference type="Pfam" id="PF22591">
    <property type="entry name" value="eIF3a_PCI_TPR-like"/>
    <property type="match status" value="1"/>
</dbReference>
<dbReference type="STRING" id="3469.A0A4Y7KP44"/>
<dbReference type="GO" id="GO:0003743">
    <property type="term" value="F:translation initiation factor activity"/>
    <property type="evidence" value="ECO:0007669"/>
    <property type="project" value="UniProtKB-KW"/>
</dbReference>
<dbReference type="InterPro" id="IPR054711">
    <property type="entry name" value="eIF3a_PCI_TPR-like"/>
</dbReference>
<proteinExistence type="predicted"/>
<evidence type="ECO:0000256" key="1">
    <source>
        <dbReference type="ARBA" id="ARBA00022490"/>
    </source>
</evidence>
<organism evidence="5 6">
    <name type="scientific">Papaver somniferum</name>
    <name type="common">Opium poppy</name>
    <dbReference type="NCBI Taxonomy" id="3469"/>
    <lineage>
        <taxon>Eukaryota</taxon>
        <taxon>Viridiplantae</taxon>
        <taxon>Streptophyta</taxon>
        <taxon>Embryophyta</taxon>
        <taxon>Tracheophyta</taxon>
        <taxon>Spermatophyta</taxon>
        <taxon>Magnoliopsida</taxon>
        <taxon>Ranunculales</taxon>
        <taxon>Papaveraceae</taxon>
        <taxon>Papaveroideae</taxon>
        <taxon>Papaver</taxon>
    </lineage>
</organism>
<name>A0A4Y7KP44_PAPSO</name>
<dbReference type="EMBL" id="CM010722">
    <property type="protein sequence ID" value="RZC74162.1"/>
    <property type="molecule type" value="Genomic_DNA"/>
</dbReference>
<dbReference type="PANTHER" id="PTHR14005">
    <property type="entry name" value="EUKARYOTIC TRANSLATION INITIATION FACTOR 3, THETA SUBUNIT"/>
    <property type="match status" value="1"/>
</dbReference>
<dbReference type="InterPro" id="IPR027512">
    <property type="entry name" value="EIF3A"/>
</dbReference>
<evidence type="ECO:0000313" key="5">
    <source>
        <dbReference type="EMBL" id="RZC74162.1"/>
    </source>
</evidence>